<dbReference type="InterPro" id="IPR006129">
    <property type="entry name" value="AdhesinB"/>
</dbReference>
<feature type="region of interest" description="Disordered" evidence="4">
    <location>
        <begin position="119"/>
        <end position="178"/>
    </location>
</feature>
<dbReference type="InterPro" id="IPR050492">
    <property type="entry name" value="Bact_metal-bind_prot9"/>
</dbReference>
<evidence type="ECO:0000313" key="6">
    <source>
        <dbReference type="Proteomes" id="UP000262939"/>
    </source>
</evidence>
<dbReference type="RefSeq" id="WP_117320821.1">
    <property type="nucleotide sequence ID" value="NZ_QVTD01000002.1"/>
</dbReference>
<dbReference type="SUPFAM" id="SSF53807">
    <property type="entry name" value="Helical backbone' metal receptor"/>
    <property type="match status" value="1"/>
</dbReference>
<evidence type="ECO:0000256" key="3">
    <source>
        <dbReference type="RuleBase" id="RU003512"/>
    </source>
</evidence>
<feature type="compositionally biased region" description="Basic and acidic residues" evidence="4">
    <location>
        <begin position="123"/>
        <end position="162"/>
    </location>
</feature>
<dbReference type="AlphaFoldDB" id="A0A372LIS1"/>
<dbReference type="InterPro" id="IPR006127">
    <property type="entry name" value="ZnuA-like"/>
</dbReference>
<dbReference type="GO" id="GO:0007155">
    <property type="term" value="P:cell adhesion"/>
    <property type="evidence" value="ECO:0007669"/>
    <property type="project" value="InterPro"/>
</dbReference>
<accession>A0A372LIS1</accession>
<dbReference type="Pfam" id="PF01297">
    <property type="entry name" value="ZnuA"/>
    <property type="match status" value="1"/>
</dbReference>
<evidence type="ECO:0000313" key="5">
    <source>
        <dbReference type="EMBL" id="RFU66299.1"/>
    </source>
</evidence>
<sequence length="346" mass="38937">MGRKIAIFLFLSIVLVLSGCGSGETQNKENKEVIKVYTTVYPLQDFTEKIGGKYVETETVYPPGTDEHSFEPTQKDIIKMADSDLFFYIGHNLEGFVTKAKPILEQEDVKVTAIGEKIQLENGDGHSEEPGDEHTEEHGTEHSEEHASEHDGEHAGDQHDGEHEEEGDGHDHGDVDPHIWLDPVYAQEMAELIKDALVSEMPKQRTYFEDNFSKVQQQLQKLDETFKNATANSRTDKIIVSHGAYGYWEDRYGIEQISVTGLSASSDPSQKQLQEIIKTAREHDIHSVIFEQNISSKLTAIIQKEIGARSLTLHNLSVLTEKDLKNGEDYFSLMNKNAETLKTALH</sequence>
<dbReference type="PRINTS" id="PR00691">
    <property type="entry name" value="ADHESINB"/>
</dbReference>
<dbReference type="InterPro" id="IPR006128">
    <property type="entry name" value="Lipoprotein_PsaA-like"/>
</dbReference>
<dbReference type="PANTHER" id="PTHR42953:SF8">
    <property type="entry name" value="ZINT DOMAIN-CONTAINING PROTEIN"/>
    <property type="match status" value="1"/>
</dbReference>
<reference evidence="5 6" key="1">
    <citation type="submission" date="2018-08" db="EMBL/GenBank/DDBJ databases">
        <title>Bacillus chawlae sp. nov., Bacillus glennii sp. nov., and Bacillus saganii sp. nov. Isolated from the Vehicle Assembly Building at Kennedy Space Center where the Viking Spacecraft were Assembled.</title>
        <authorList>
            <person name="Seuylemezian A."/>
            <person name="Vaishampayan P."/>
        </authorList>
    </citation>
    <scope>NUCLEOTIDE SEQUENCE [LARGE SCALE GENOMIC DNA]</scope>
    <source>
        <strain evidence="5 6">V44-8</strain>
    </source>
</reference>
<keyword evidence="1 3" id="KW-0813">Transport</keyword>
<comment type="caution">
    <text evidence="5">The sequence shown here is derived from an EMBL/GenBank/DDBJ whole genome shotgun (WGS) entry which is preliminary data.</text>
</comment>
<dbReference type="PRINTS" id="PR00690">
    <property type="entry name" value="ADHESNFAMILY"/>
</dbReference>
<dbReference type="Proteomes" id="UP000262939">
    <property type="component" value="Unassembled WGS sequence"/>
</dbReference>
<dbReference type="PANTHER" id="PTHR42953">
    <property type="entry name" value="HIGH-AFFINITY ZINC UPTAKE SYSTEM PROTEIN ZNUA-RELATED"/>
    <property type="match status" value="1"/>
</dbReference>
<keyword evidence="2" id="KW-0732">Signal</keyword>
<dbReference type="EMBL" id="QVTD01000002">
    <property type="protein sequence ID" value="RFU66299.1"/>
    <property type="molecule type" value="Genomic_DNA"/>
</dbReference>
<organism evidence="5 6">
    <name type="scientific">Peribacillus glennii</name>
    <dbReference type="NCBI Taxonomy" id="2303991"/>
    <lineage>
        <taxon>Bacteria</taxon>
        <taxon>Bacillati</taxon>
        <taxon>Bacillota</taxon>
        <taxon>Bacilli</taxon>
        <taxon>Bacillales</taxon>
        <taxon>Bacillaceae</taxon>
        <taxon>Peribacillus</taxon>
    </lineage>
</organism>
<comment type="similarity">
    <text evidence="3">Belongs to the bacterial solute-binding protein 9 family.</text>
</comment>
<dbReference type="GO" id="GO:0046872">
    <property type="term" value="F:metal ion binding"/>
    <property type="evidence" value="ECO:0007669"/>
    <property type="project" value="InterPro"/>
</dbReference>
<dbReference type="GO" id="GO:0030001">
    <property type="term" value="P:metal ion transport"/>
    <property type="evidence" value="ECO:0007669"/>
    <property type="project" value="InterPro"/>
</dbReference>
<dbReference type="OrthoDB" id="9810636at2"/>
<evidence type="ECO:0000256" key="2">
    <source>
        <dbReference type="ARBA" id="ARBA00022729"/>
    </source>
</evidence>
<name>A0A372LIS1_9BACI</name>
<feature type="compositionally biased region" description="Basic and acidic residues" evidence="4">
    <location>
        <begin position="169"/>
        <end position="178"/>
    </location>
</feature>
<keyword evidence="6" id="KW-1185">Reference proteome</keyword>
<proteinExistence type="inferred from homology"/>
<gene>
    <name evidence="5" type="ORF">D0466_01625</name>
</gene>
<evidence type="ECO:0000256" key="4">
    <source>
        <dbReference type="SAM" id="MobiDB-lite"/>
    </source>
</evidence>
<protein>
    <submittedName>
        <fullName evidence="5">Adhesin</fullName>
    </submittedName>
</protein>
<dbReference type="Gene3D" id="3.40.50.1980">
    <property type="entry name" value="Nitrogenase molybdenum iron protein domain"/>
    <property type="match status" value="2"/>
</dbReference>
<evidence type="ECO:0000256" key="1">
    <source>
        <dbReference type="ARBA" id="ARBA00022448"/>
    </source>
</evidence>
<dbReference type="PROSITE" id="PS51257">
    <property type="entry name" value="PROKAR_LIPOPROTEIN"/>
    <property type="match status" value="1"/>
</dbReference>